<keyword evidence="4" id="KW-1185">Reference proteome</keyword>
<dbReference type="PANTHER" id="PTHR43031:SF18">
    <property type="entry name" value="RHODANESE-RELATED SULFURTRANSFERASES"/>
    <property type="match status" value="1"/>
</dbReference>
<name>A0A1R1I386_9RHOO</name>
<proteinExistence type="predicted"/>
<keyword evidence="1" id="KW-1133">Transmembrane helix</keyword>
<dbReference type="SMART" id="SM00450">
    <property type="entry name" value="RHOD"/>
    <property type="match status" value="1"/>
</dbReference>
<accession>A0A1R1I386</accession>
<dbReference type="Pfam" id="PF00581">
    <property type="entry name" value="Rhodanese"/>
    <property type="match status" value="1"/>
</dbReference>
<feature type="transmembrane region" description="Helical" evidence="1">
    <location>
        <begin position="7"/>
        <end position="26"/>
    </location>
</feature>
<evidence type="ECO:0000256" key="1">
    <source>
        <dbReference type="SAM" id="Phobius"/>
    </source>
</evidence>
<dbReference type="STRING" id="418702.BJN45_11510"/>
<dbReference type="AlphaFoldDB" id="A0A1R1I386"/>
<dbReference type="EMBL" id="MTHD01000004">
    <property type="protein sequence ID" value="OMG53238.1"/>
    <property type="molecule type" value="Genomic_DNA"/>
</dbReference>
<evidence type="ECO:0000313" key="3">
    <source>
        <dbReference type="EMBL" id="OMG53238.1"/>
    </source>
</evidence>
<organism evidence="3 4">
    <name type="scientific">Azonexus hydrophilus</name>
    <dbReference type="NCBI Taxonomy" id="418702"/>
    <lineage>
        <taxon>Bacteria</taxon>
        <taxon>Pseudomonadati</taxon>
        <taxon>Pseudomonadota</taxon>
        <taxon>Betaproteobacteria</taxon>
        <taxon>Rhodocyclales</taxon>
        <taxon>Azonexaceae</taxon>
        <taxon>Azonexus</taxon>
    </lineage>
</organism>
<dbReference type="Gene3D" id="3.40.250.10">
    <property type="entry name" value="Rhodanese-like domain"/>
    <property type="match status" value="1"/>
</dbReference>
<dbReference type="OrthoDB" id="1445766at2"/>
<dbReference type="InterPro" id="IPR001763">
    <property type="entry name" value="Rhodanese-like_dom"/>
</dbReference>
<keyword evidence="3" id="KW-0808">Transferase</keyword>
<dbReference type="InterPro" id="IPR036873">
    <property type="entry name" value="Rhodanese-like_dom_sf"/>
</dbReference>
<dbReference type="GO" id="GO:0016740">
    <property type="term" value="F:transferase activity"/>
    <property type="evidence" value="ECO:0007669"/>
    <property type="project" value="UniProtKB-KW"/>
</dbReference>
<feature type="domain" description="Rhodanese" evidence="2">
    <location>
        <begin position="44"/>
        <end position="134"/>
    </location>
</feature>
<comment type="caution">
    <text evidence="3">The sequence shown here is derived from an EMBL/GenBank/DDBJ whole genome shotgun (WGS) entry which is preliminary data.</text>
</comment>
<dbReference type="InterPro" id="IPR050229">
    <property type="entry name" value="GlpE_sulfurtransferase"/>
</dbReference>
<reference evidence="3 4" key="1">
    <citation type="submission" date="2016-10" db="EMBL/GenBank/DDBJ databases">
        <title>Alkaliphiles isolated from bioreactors.</title>
        <authorList>
            <person name="Salah Z."/>
            <person name="Rout S.P."/>
            <person name="Humphreys P.N."/>
        </authorList>
    </citation>
    <scope>NUCLEOTIDE SEQUENCE [LARGE SCALE GENOMIC DNA]</scope>
    <source>
        <strain evidence="3 4">ZS02</strain>
    </source>
</reference>
<dbReference type="PANTHER" id="PTHR43031">
    <property type="entry name" value="FAD-DEPENDENT OXIDOREDUCTASE"/>
    <property type="match status" value="1"/>
</dbReference>
<dbReference type="SUPFAM" id="SSF52821">
    <property type="entry name" value="Rhodanese/Cell cycle control phosphatase"/>
    <property type="match status" value="1"/>
</dbReference>
<keyword evidence="1" id="KW-0812">Transmembrane</keyword>
<dbReference type="CDD" id="cd00158">
    <property type="entry name" value="RHOD"/>
    <property type="match status" value="1"/>
</dbReference>
<dbReference type="PROSITE" id="PS50206">
    <property type="entry name" value="RHODANESE_3"/>
    <property type="match status" value="1"/>
</dbReference>
<evidence type="ECO:0000313" key="4">
    <source>
        <dbReference type="Proteomes" id="UP000187526"/>
    </source>
</evidence>
<protein>
    <submittedName>
        <fullName evidence="3">Sulfurtransferase</fullName>
    </submittedName>
</protein>
<dbReference type="Proteomes" id="UP000187526">
    <property type="component" value="Unassembled WGS sequence"/>
</dbReference>
<gene>
    <name evidence="3" type="ORF">BJN45_11510</name>
</gene>
<sequence length="139" mass="15197">MDFINQNILLVAIVVISGLGLLWPMFFRPVGTAVNPGEATLLINREDARILDVREASEFAAGHIPEAINIPGGKLSECLHEIEKYKDKPLIVCCAAGMRSNKACRDLKQNGFEKLYNLSGGVDAWVAASYPLKKGGRKK</sequence>
<evidence type="ECO:0000259" key="2">
    <source>
        <dbReference type="PROSITE" id="PS50206"/>
    </source>
</evidence>
<keyword evidence="1" id="KW-0472">Membrane</keyword>